<comment type="caution">
    <text evidence="8">The sequence shown here is derived from an EMBL/GenBank/DDBJ whole genome shotgun (WGS) entry which is preliminary data.</text>
</comment>
<feature type="domain" description="Cytochrome b561 bacterial/Ni-hydrogenase" evidence="7">
    <location>
        <begin position="24"/>
        <end position="185"/>
    </location>
</feature>
<dbReference type="SUPFAM" id="SSF81342">
    <property type="entry name" value="Transmembrane di-heme cytochromes"/>
    <property type="match status" value="1"/>
</dbReference>
<evidence type="ECO:0000256" key="4">
    <source>
        <dbReference type="ARBA" id="ARBA00022989"/>
    </source>
</evidence>
<proteinExistence type="predicted"/>
<dbReference type="OrthoDB" id="196472at2"/>
<keyword evidence="3 6" id="KW-0812">Transmembrane</keyword>
<dbReference type="GO" id="GO:0022904">
    <property type="term" value="P:respiratory electron transport chain"/>
    <property type="evidence" value="ECO:0007669"/>
    <property type="project" value="InterPro"/>
</dbReference>
<evidence type="ECO:0000259" key="7">
    <source>
        <dbReference type="Pfam" id="PF01292"/>
    </source>
</evidence>
<evidence type="ECO:0000256" key="3">
    <source>
        <dbReference type="ARBA" id="ARBA00022692"/>
    </source>
</evidence>
<feature type="transmembrane region" description="Helical" evidence="6">
    <location>
        <begin position="112"/>
        <end position="132"/>
    </location>
</feature>
<dbReference type="InterPro" id="IPR011577">
    <property type="entry name" value="Cyt_b561_bac/Ni-Hgenase"/>
</dbReference>
<dbReference type="EMBL" id="RJTH01000002">
    <property type="protein sequence ID" value="RUM26558.1"/>
    <property type="molecule type" value="Genomic_DNA"/>
</dbReference>
<protein>
    <submittedName>
        <fullName evidence="8">Cytochrome B</fullName>
    </submittedName>
</protein>
<keyword evidence="4 6" id="KW-1133">Transmembrane helix</keyword>
<evidence type="ECO:0000256" key="5">
    <source>
        <dbReference type="ARBA" id="ARBA00023136"/>
    </source>
</evidence>
<accession>A0A3S0QXE6</accession>
<dbReference type="GO" id="GO:0009055">
    <property type="term" value="F:electron transfer activity"/>
    <property type="evidence" value="ECO:0007669"/>
    <property type="project" value="InterPro"/>
</dbReference>
<sequence length="196" mass="22022">MTSALLQKQEGREPSQTASGTVKVWDPAVRLFHWTVVSACILNLFILEEGKYWHRLTGYVVAAAIAMRIIWGFVGTKHARFADFFPTPSRVRAQIAGIIKGTEQRYIGHNPLASIMMLGLMTLLAATALTGWMTTLDAFWGDKWLEEVHGAIANGIMLLAFIHAGAAVVESWRHRENLVWSMITGRKKYENSSHRR</sequence>
<reference evidence="9" key="1">
    <citation type="submission" date="2018-11" db="EMBL/GenBank/DDBJ databases">
        <title>Rhizobium chutanense sp. nov., isolated from root nodules of Phaseolus vulgaris in China.</title>
        <authorList>
            <person name="Huo Y."/>
        </authorList>
    </citation>
    <scope>NUCLEOTIDE SEQUENCE [LARGE SCALE GENOMIC DNA]</scope>
    <source>
        <strain evidence="9">CCBAU 65647</strain>
    </source>
</reference>
<comment type="subcellular location">
    <subcellularLocation>
        <location evidence="1">Cell membrane</location>
        <topology evidence="1">Multi-pass membrane protein</topology>
    </subcellularLocation>
</comment>
<evidence type="ECO:0000256" key="2">
    <source>
        <dbReference type="ARBA" id="ARBA00022475"/>
    </source>
</evidence>
<feature type="transmembrane region" description="Helical" evidence="6">
    <location>
        <begin position="152"/>
        <end position="172"/>
    </location>
</feature>
<evidence type="ECO:0000256" key="6">
    <source>
        <dbReference type="SAM" id="Phobius"/>
    </source>
</evidence>
<dbReference type="Proteomes" id="UP000278823">
    <property type="component" value="Unassembled WGS sequence"/>
</dbReference>
<feature type="transmembrane region" description="Helical" evidence="6">
    <location>
        <begin position="52"/>
        <end position="71"/>
    </location>
</feature>
<dbReference type="GO" id="GO:0020037">
    <property type="term" value="F:heme binding"/>
    <property type="evidence" value="ECO:0007669"/>
    <property type="project" value="TreeGrafter"/>
</dbReference>
<dbReference type="RefSeq" id="WP_126920838.1">
    <property type="nucleotide sequence ID" value="NZ_ML133687.1"/>
</dbReference>
<dbReference type="AlphaFoldDB" id="A0A3S0QXE6"/>
<feature type="transmembrane region" description="Helical" evidence="6">
    <location>
        <begin position="28"/>
        <end position="46"/>
    </location>
</feature>
<dbReference type="PANTHER" id="PTHR30485">
    <property type="entry name" value="NI/FE-HYDROGENASE 1 B-TYPE CYTOCHROME SUBUNIT"/>
    <property type="match status" value="1"/>
</dbReference>
<evidence type="ECO:0000313" key="9">
    <source>
        <dbReference type="Proteomes" id="UP000278823"/>
    </source>
</evidence>
<keyword evidence="5 6" id="KW-0472">Membrane</keyword>
<keyword evidence="2" id="KW-1003">Cell membrane</keyword>
<dbReference type="GO" id="GO:0005886">
    <property type="term" value="C:plasma membrane"/>
    <property type="evidence" value="ECO:0007669"/>
    <property type="project" value="UniProtKB-SubCell"/>
</dbReference>
<dbReference type="InterPro" id="IPR016174">
    <property type="entry name" value="Di-haem_cyt_TM"/>
</dbReference>
<keyword evidence="9" id="KW-1185">Reference proteome</keyword>
<gene>
    <name evidence="8" type="ORF">EFQ99_05620</name>
</gene>
<dbReference type="PANTHER" id="PTHR30485:SF2">
    <property type="entry name" value="BLL0597 PROTEIN"/>
    <property type="match status" value="1"/>
</dbReference>
<organism evidence="8 9">
    <name type="scientific">Rhizobium vallis</name>
    <dbReference type="NCBI Taxonomy" id="634290"/>
    <lineage>
        <taxon>Bacteria</taxon>
        <taxon>Pseudomonadati</taxon>
        <taxon>Pseudomonadota</taxon>
        <taxon>Alphaproteobacteria</taxon>
        <taxon>Hyphomicrobiales</taxon>
        <taxon>Rhizobiaceae</taxon>
        <taxon>Rhizobium/Agrobacterium group</taxon>
        <taxon>Rhizobium</taxon>
    </lineage>
</organism>
<dbReference type="Pfam" id="PF01292">
    <property type="entry name" value="Ni_hydr_CYTB"/>
    <property type="match status" value="1"/>
</dbReference>
<evidence type="ECO:0000256" key="1">
    <source>
        <dbReference type="ARBA" id="ARBA00004651"/>
    </source>
</evidence>
<dbReference type="InterPro" id="IPR051542">
    <property type="entry name" value="Hydrogenase_cytochrome"/>
</dbReference>
<evidence type="ECO:0000313" key="8">
    <source>
        <dbReference type="EMBL" id="RUM26558.1"/>
    </source>
</evidence>
<name>A0A3S0QXE6_9HYPH</name>
<dbReference type="Gene3D" id="1.20.950.20">
    <property type="entry name" value="Transmembrane di-heme cytochromes, Chain C"/>
    <property type="match status" value="1"/>
</dbReference>